<dbReference type="PANTHER" id="PTHR36558">
    <property type="entry name" value="GLR1098 PROTEIN"/>
    <property type="match status" value="1"/>
</dbReference>
<dbReference type="GO" id="GO:0004519">
    <property type="term" value="F:endonuclease activity"/>
    <property type="evidence" value="ECO:0007669"/>
    <property type="project" value="UniProtKB-KW"/>
</dbReference>
<dbReference type="InterPro" id="IPR008538">
    <property type="entry name" value="Uma2"/>
</dbReference>
<dbReference type="AlphaFoldDB" id="A0A4P7C697"/>
<evidence type="ECO:0000313" key="3">
    <source>
        <dbReference type="Proteomes" id="UP000294325"/>
    </source>
</evidence>
<dbReference type="SUPFAM" id="SSF52980">
    <property type="entry name" value="Restriction endonuclease-like"/>
    <property type="match status" value="1"/>
</dbReference>
<evidence type="ECO:0000313" key="2">
    <source>
        <dbReference type="EMBL" id="QBQ56432.1"/>
    </source>
</evidence>
<protein>
    <submittedName>
        <fullName evidence="2">Uma2 family endonuclease</fullName>
    </submittedName>
</protein>
<accession>A0A4P7C697</accession>
<dbReference type="Pfam" id="PF05685">
    <property type="entry name" value="Uma2"/>
    <property type="match status" value="1"/>
</dbReference>
<keyword evidence="2" id="KW-0255">Endonuclease</keyword>
<dbReference type="InterPro" id="IPR012296">
    <property type="entry name" value="Nuclease_put_TT1808"/>
</dbReference>
<feature type="domain" description="Putative restriction endonuclease" evidence="1">
    <location>
        <begin position="12"/>
        <end position="172"/>
    </location>
</feature>
<evidence type="ECO:0000259" key="1">
    <source>
        <dbReference type="Pfam" id="PF05685"/>
    </source>
</evidence>
<dbReference type="Gene3D" id="3.90.1570.10">
    <property type="entry name" value="tt1808, chain A"/>
    <property type="match status" value="1"/>
</dbReference>
<dbReference type="EMBL" id="CP038033">
    <property type="protein sequence ID" value="QBQ56432.1"/>
    <property type="molecule type" value="Genomic_DNA"/>
</dbReference>
<keyword evidence="2" id="KW-0540">Nuclease</keyword>
<sequence>MTSQARIRFLSPEEYLASELGSHVRHEYIAGRVFAMVGASQRHNLIAGNIHFALRSHLRGGPCRAFISEMKVRIGSADSFYYPDVVVSCAPDDKEPYYLTQPCLIAEVLSPATEAIDRREKPLAYQQLPSLKEYLLVSQEQPKVELYRRRDEDEWWLEAYEAGETILLESLNRALPLAVVYEDLSATSP</sequence>
<proteinExistence type="predicted"/>
<dbReference type="OrthoDB" id="26750at2"/>
<keyword evidence="2" id="KW-0378">Hydrolase</keyword>
<dbReference type="CDD" id="cd06260">
    <property type="entry name" value="DUF820-like"/>
    <property type="match status" value="1"/>
</dbReference>
<dbReference type="PANTHER" id="PTHR36558:SF1">
    <property type="entry name" value="RESTRICTION ENDONUCLEASE DOMAIN-CONTAINING PROTEIN-RELATED"/>
    <property type="match status" value="1"/>
</dbReference>
<gene>
    <name evidence="2" type="ORF">E3U44_03145</name>
</gene>
<name>A0A4P7C697_9GAMM</name>
<reference evidence="2 3" key="1">
    <citation type="submission" date="2019-03" db="EMBL/GenBank/DDBJ databases">
        <title>The genome sequence of Nitrosococcus wardiae strain D1FHST reveals the archetypal metabolic capacity of ammonia-oxidizing Gammaproteobacteria.</title>
        <authorList>
            <person name="Wang L."/>
            <person name="Lim C.K."/>
            <person name="Hanson T.E."/>
            <person name="Dang H."/>
            <person name="Klotz M.G."/>
        </authorList>
    </citation>
    <scope>NUCLEOTIDE SEQUENCE [LARGE SCALE GENOMIC DNA]</scope>
    <source>
        <strain evidence="2 3">D1FHS</strain>
    </source>
</reference>
<dbReference type="KEGG" id="nwr:E3U44_03145"/>
<organism evidence="2 3">
    <name type="scientific">Nitrosococcus wardiae</name>
    <dbReference type="NCBI Taxonomy" id="1814290"/>
    <lineage>
        <taxon>Bacteria</taxon>
        <taxon>Pseudomonadati</taxon>
        <taxon>Pseudomonadota</taxon>
        <taxon>Gammaproteobacteria</taxon>
        <taxon>Chromatiales</taxon>
        <taxon>Chromatiaceae</taxon>
        <taxon>Nitrosococcus</taxon>
    </lineage>
</organism>
<keyword evidence="3" id="KW-1185">Reference proteome</keyword>
<dbReference type="Proteomes" id="UP000294325">
    <property type="component" value="Chromosome"/>
</dbReference>
<dbReference type="InterPro" id="IPR011335">
    <property type="entry name" value="Restrct_endonuc-II-like"/>
</dbReference>